<dbReference type="EMBL" id="JADGJD010001215">
    <property type="protein sequence ID" value="KAJ3045791.1"/>
    <property type="molecule type" value="Genomic_DNA"/>
</dbReference>
<dbReference type="Proteomes" id="UP001212841">
    <property type="component" value="Unassembled WGS sequence"/>
</dbReference>
<dbReference type="GO" id="GO:0005778">
    <property type="term" value="C:peroxisomal membrane"/>
    <property type="evidence" value="ECO:0007669"/>
    <property type="project" value="InterPro"/>
</dbReference>
<evidence type="ECO:0000256" key="1">
    <source>
        <dbReference type="SAM" id="MobiDB-lite"/>
    </source>
</evidence>
<dbReference type="GO" id="GO:0045046">
    <property type="term" value="P:protein import into peroxisome membrane"/>
    <property type="evidence" value="ECO:0007669"/>
    <property type="project" value="TreeGrafter"/>
</dbReference>
<keyword evidence="2" id="KW-0472">Membrane</keyword>
<dbReference type="PANTHER" id="PTHR28080:SF1">
    <property type="entry name" value="PEROXISOMAL BIOGENESIS FACTOR 3"/>
    <property type="match status" value="1"/>
</dbReference>
<dbReference type="GO" id="GO:0030674">
    <property type="term" value="F:protein-macromolecule adaptor activity"/>
    <property type="evidence" value="ECO:0007669"/>
    <property type="project" value="TreeGrafter"/>
</dbReference>
<reference evidence="3" key="1">
    <citation type="submission" date="2020-05" db="EMBL/GenBank/DDBJ databases">
        <title>Phylogenomic resolution of chytrid fungi.</title>
        <authorList>
            <person name="Stajich J.E."/>
            <person name="Amses K."/>
            <person name="Simmons R."/>
            <person name="Seto K."/>
            <person name="Myers J."/>
            <person name="Bonds A."/>
            <person name="Quandt C.A."/>
            <person name="Barry K."/>
            <person name="Liu P."/>
            <person name="Grigoriev I."/>
            <person name="Longcore J.E."/>
            <person name="James T.Y."/>
        </authorList>
    </citation>
    <scope>NUCLEOTIDE SEQUENCE</scope>
    <source>
        <strain evidence="3">JEL0318</strain>
    </source>
</reference>
<name>A0AAD5S6H8_9FUNG</name>
<dbReference type="InterPro" id="IPR006966">
    <property type="entry name" value="Peroxin-3"/>
</dbReference>
<accession>A0AAD5S6H8</accession>
<organism evidence="3 4">
    <name type="scientific">Rhizophlyctis rosea</name>
    <dbReference type="NCBI Taxonomy" id="64517"/>
    <lineage>
        <taxon>Eukaryota</taxon>
        <taxon>Fungi</taxon>
        <taxon>Fungi incertae sedis</taxon>
        <taxon>Chytridiomycota</taxon>
        <taxon>Chytridiomycota incertae sedis</taxon>
        <taxon>Chytridiomycetes</taxon>
        <taxon>Rhizophlyctidales</taxon>
        <taxon>Rhizophlyctidaceae</taxon>
        <taxon>Rhizophlyctis</taxon>
    </lineage>
</organism>
<dbReference type="PANTHER" id="PTHR28080">
    <property type="entry name" value="PEROXISOMAL BIOGENESIS FACTOR 3"/>
    <property type="match status" value="1"/>
</dbReference>
<sequence>MHDCSFAVSSLLPTLSENLFADLDVERVTSKLQQNRTAKTNEAGEPIDDKQRSEQKIALWEELKILGFTRTISSIYLLTLLILFTHLQLNLLGRFFYLDSVHTFADQLDLSHSSSESSPTEPRVKAVSDETERKYLTFSWYILNVGWKRCVEKVREAVREVIGSMSLKEPLSFQKLEELITEIRTKVDTTSILETSSQTAYPFVDCLMPPEGNEAEVIQGGGATLSDGVTITEESEECTTAASGSTVEGELQDLLNETRDFLESPDFQNLLSHSLTQSFSLLLSQLRPTFEITPKSPVLPPSPTSVQPEESSITELPTPEMKDVPLAGVIPVFSRMGYGVLAGVGNGYLEALADLPELKAFAVVVYTGWEDGGL</sequence>
<dbReference type="AlphaFoldDB" id="A0AAD5S6H8"/>
<protein>
    <submittedName>
        <fullName evidence="3">Peroxin</fullName>
    </submittedName>
</protein>
<evidence type="ECO:0000256" key="2">
    <source>
        <dbReference type="SAM" id="Phobius"/>
    </source>
</evidence>
<feature type="transmembrane region" description="Helical" evidence="2">
    <location>
        <begin position="75"/>
        <end position="97"/>
    </location>
</feature>
<evidence type="ECO:0000313" key="3">
    <source>
        <dbReference type="EMBL" id="KAJ3045791.1"/>
    </source>
</evidence>
<comment type="caution">
    <text evidence="3">The sequence shown here is derived from an EMBL/GenBank/DDBJ whole genome shotgun (WGS) entry which is preliminary data.</text>
</comment>
<keyword evidence="2" id="KW-0812">Transmembrane</keyword>
<keyword evidence="4" id="KW-1185">Reference proteome</keyword>
<keyword evidence="2" id="KW-1133">Transmembrane helix</keyword>
<feature type="region of interest" description="Disordered" evidence="1">
    <location>
        <begin position="294"/>
        <end position="315"/>
    </location>
</feature>
<proteinExistence type="predicted"/>
<evidence type="ECO:0000313" key="4">
    <source>
        <dbReference type="Proteomes" id="UP001212841"/>
    </source>
</evidence>
<gene>
    <name evidence="3" type="primary">PEX3</name>
    <name evidence="3" type="ORF">HK097_001130</name>
</gene>
<dbReference type="Pfam" id="PF04882">
    <property type="entry name" value="Peroxin-3"/>
    <property type="match status" value="2"/>
</dbReference>
<feature type="compositionally biased region" description="Polar residues" evidence="1">
    <location>
        <begin position="304"/>
        <end position="315"/>
    </location>
</feature>